<comment type="caution">
    <text evidence="4">The sequence shown here is derived from an EMBL/GenBank/DDBJ whole genome shotgun (WGS) entry which is preliminary data.</text>
</comment>
<protein>
    <recommendedName>
        <fullName evidence="3">Bacterial type II secretion system protein E domain-containing protein</fullName>
    </recommendedName>
</protein>
<accession>A0A7J3G7D0</accession>
<reference evidence="4" key="1">
    <citation type="journal article" date="2020" name="mSystems">
        <title>Genome- and Community-Level Interaction Insights into Carbon Utilization and Element Cycling Functions of Hydrothermarchaeota in Hydrothermal Sediment.</title>
        <authorList>
            <person name="Zhou Z."/>
            <person name="Liu Y."/>
            <person name="Xu W."/>
            <person name="Pan J."/>
            <person name="Luo Z.H."/>
            <person name="Li M."/>
        </authorList>
    </citation>
    <scope>NUCLEOTIDE SEQUENCE [LARGE SCALE GENOMIC DNA]</scope>
    <source>
        <strain evidence="4">SpSt-669</strain>
    </source>
</reference>
<name>A0A7J3G7D0_CALS0</name>
<dbReference type="EMBL" id="DTCM01000103">
    <property type="protein sequence ID" value="HGL41664.1"/>
    <property type="molecule type" value="Genomic_DNA"/>
</dbReference>
<dbReference type="AlphaFoldDB" id="A0A7J3G7D0"/>
<dbReference type="CDD" id="cd01130">
    <property type="entry name" value="VirB11-like_ATPase"/>
    <property type="match status" value="1"/>
</dbReference>
<dbReference type="Gene3D" id="3.30.450.380">
    <property type="match status" value="1"/>
</dbReference>
<dbReference type="GO" id="GO:0016887">
    <property type="term" value="F:ATP hydrolysis activity"/>
    <property type="evidence" value="ECO:0007669"/>
    <property type="project" value="InterPro"/>
</dbReference>
<gene>
    <name evidence="4" type="ORF">ENU43_08395</name>
</gene>
<evidence type="ECO:0000256" key="2">
    <source>
        <dbReference type="SAM" id="MobiDB-lite"/>
    </source>
</evidence>
<dbReference type="PANTHER" id="PTHR30486">
    <property type="entry name" value="TWITCHING MOTILITY PROTEIN PILT"/>
    <property type="match status" value="1"/>
</dbReference>
<sequence length="612" mass="68465">MDKCPACGEKLPPIIEEEGIQLLHCPNCGESLKTKTVEAIEPEAKKTRKQDKADKEPAAPPPVIRLPAKQLDKKEEKILAKAQERLKLLERFLSSAARIPLVLRDPGTGVTLKSYRIGLASIRIAAEGMTGRYFVSEPELEPEDILGYSMALENIYMKAEIPEDVVTTLSKRSHRTDVVVKKASINLSQALEPHIRSALKTLGIDNDETRTKVTYYIARELFGYGVLNIMVEDPEIEDINCIGPGLYIGVYHRSFSHYRWLWSNAYFRDDDEVNDFMNKLAHAVGHGLTVAKPYGDFALPSGDRFAGIFGRDIAARGPGFTIRKFAVMPWSLPHIVKSGVLSPLMAAYLWYALEQKAIVGLAGPTGSGKTSLFNALLACLHPNSMFYTIEDTYELYLPARGWRAMTVKRPSMMTAREVQVTEAELIKMALRMRPDYIVVGEVRSEDAIYHLLNAAFTGHGGGFTFHADSASAFFSRLAIMLRKADLSESLLSFFWGCGIMSYTDTPNGRLRRMMEIAEIVPDSSATGFRIHQVFRWRESSDTFEPDSPEEAFKKSAKLNILVDRFGASEEKIIADIERKAAVIVEGIEKNISDALEYHEFLKQRYYTVAGVA</sequence>
<dbReference type="Gene3D" id="3.40.50.300">
    <property type="entry name" value="P-loop containing nucleotide triphosphate hydrolases"/>
    <property type="match status" value="1"/>
</dbReference>
<feature type="compositionally biased region" description="Basic and acidic residues" evidence="2">
    <location>
        <begin position="36"/>
        <end position="57"/>
    </location>
</feature>
<feature type="domain" description="Bacterial type II secretion system protein E" evidence="3">
    <location>
        <begin position="317"/>
        <end position="485"/>
    </location>
</feature>
<evidence type="ECO:0000313" key="4">
    <source>
        <dbReference type="EMBL" id="HGL41664.1"/>
    </source>
</evidence>
<dbReference type="InterPro" id="IPR027417">
    <property type="entry name" value="P-loop_NTPase"/>
</dbReference>
<evidence type="ECO:0000256" key="1">
    <source>
        <dbReference type="ARBA" id="ARBA00006611"/>
    </source>
</evidence>
<proteinExistence type="inferred from homology"/>
<comment type="similarity">
    <text evidence="1">Belongs to the GSP E family.</text>
</comment>
<dbReference type="Pfam" id="PF00437">
    <property type="entry name" value="T2SSE"/>
    <property type="match status" value="1"/>
</dbReference>
<dbReference type="PANTHER" id="PTHR30486:SF6">
    <property type="entry name" value="TYPE IV PILUS RETRACTATION ATPASE PILT"/>
    <property type="match status" value="1"/>
</dbReference>
<feature type="region of interest" description="Disordered" evidence="2">
    <location>
        <begin position="36"/>
        <end position="63"/>
    </location>
</feature>
<dbReference type="InterPro" id="IPR001482">
    <property type="entry name" value="T2SS/T4SS_dom"/>
</dbReference>
<dbReference type="SUPFAM" id="SSF52540">
    <property type="entry name" value="P-loop containing nucleoside triphosphate hydrolases"/>
    <property type="match status" value="1"/>
</dbReference>
<dbReference type="InterPro" id="IPR050921">
    <property type="entry name" value="T4SS_GSP_E_ATPase"/>
</dbReference>
<organism evidence="4">
    <name type="scientific">Caldiarchaeum subterraneum</name>
    <dbReference type="NCBI Taxonomy" id="311458"/>
    <lineage>
        <taxon>Archaea</taxon>
        <taxon>Nitrososphaerota</taxon>
        <taxon>Candidatus Caldarchaeales</taxon>
        <taxon>Candidatus Caldarchaeaceae</taxon>
        <taxon>Candidatus Caldarchaeum</taxon>
    </lineage>
</organism>
<evidence type="ECO:0000259" key="3">
    <source>
        <dbReference type="Pfam" id="PF00437"/>
    </source>
</evidence>